<sequence length="107" mass="11348">MDFGPVQIVQFVRLFDLLGDGWVAIVVYGIFAGLLAGFVTTREAKVGLLSSSLLGIAGAVLAFFACRWLGIELDGHGKRFLAAFAGSLLVAIVGGRLLRRKPEPADS</sequence>
<protein>
    <recommendedName>
        <fullName evidence="4">GlsB/YeaQ/YmgE family stress response membrane protein</fullName>
    </recommendedName>
</protein>
<dbReference type="RefSeq" id="WP_345294620.1">
    <property type="nucleotide sequence ID" value="NZ_BAABJY010000002.1"/>
</dbReference>
<feature type="transmembrane region" description="Helical" evidence="1">
    <location>
        <begin position="80"/>
        <end position="98"/>
    </location>
</feature>
<evidence type="ECO:0008006" key="4">
    <source>
        <dbReference type="Google" id="ProtNLM"/>
    </source>
</evidence>
<dbReference type="EMBL" id="BAABJY010000002">
    <property type="protein sequence ID" value="GAA4861605.1"/>
    <property type="molecule type" value="Genomic_DNA"/>
</dbReference>
<reference evidence="3" key="1">
    <citation type="journal article" date="2019" name="Int. J. Syst. Evol. Microbiol.">
        <title>The Global Catalogue of Microorganisms (GCM) 10K type strain sequencing project: providing services to taxonomists for standard genome sequencing and annotation.</title>
        <authorList>
            <consortium name="The Broad Institute Genomics Platform"/>
            <consortium name="The Broad Institute Genome Sequencing Center for Infectious Disease"/>
            <person name="Wu L."/>
            <person name="Ma J."/>
        </authorList>
    </citation>
    <scope>NUCLEOTIDE SEQUENCE [LARGE SCALE GENOMIC DNA]</scope>
    <source>
        <strain evidence="3">JCM 18392</strain>
    </source>
</reference>
<dbReference type="Proteomes" id="UP001501323">
    <property type="component" value="Unassembled WGS sequence"/>
</dbReference>
<keyword evidence="3" id="KW-1185">Reference proteome</keyword>
<accession>A0ABP9DY18</accession>
<keyword evidence="1" id="KW-0812">Transmembrane</keyword>
<feature type="transmembrane region" description="Helical" evidence="1">
    <location>
        <begin position="21"/>
        <end position="39"/>
    </location>
</feature>
<keyword evidence="1" id="KW-1133">Transmembrane helix</keyword>
<organism evidence="2 3">
    <name type="scientific">Luteimonas vadosa</name>
    <dbReference type="NCBI Taxonomy" id="1165507"/>
    <lineage>
        <taxon>Bacteria</taxon>
        <taxon>Pseudomonadati</taxon>
        <taxon>Pseudomonadota</taxon>
        <taxon>Gammaproteobacteria</taxon>
        <taxon>Lysobacterales</taxon>
        <taxon>Lysobacteraceae</taxon>
        <taxon>Luteimonas</taxon>
    </lineage>
</organism>
<evidence type="ECO:0000256" key="1">
    <source>
        <dbReference type="SAM" id="Phobius"/>
    </source>
</evidence>
<keyword evidence="1" id="KW-0472">Membrane</keyword>
<evidence type="ECO:0000313" key="2">
    <source>
        <dbReference type="EMBL" id="GAA4861605.1"/>
    </source>
</evidence>
<proteinExistence type="predicted"/>
<name>A0ABP9DY18_9GAMM</name>
<comment type="caution">
    <text evidence="2">The sequence shown here is derived from an EMBL/GenBank/DDBJ whole genome shotgun (WGS) entry which is preliminary data.</text>
</comment>
<evidence type="ECO:0000313" key="3">
    <source>
        <dbReference type="Proteomes" id="UP001501323"/>
    </source>
</evidence>
<feature type="transmembrane region" description="Helical" evidence="1">
    <location>
        <begin position="46"/>
        <end position="65"/>
    </location>
</feature>
<gene>
    <name evidence="2" type="ORF">GCM10023332_11990</name>
</gene>